<comment type="caution">
    <text evidence="1">The sequence shown here is derived from an EMBL/GenBank/DDBJ whole genome shotgun (WGS) entry which is preliminary data.</text>
</comment>
<dbReference type="Proteomes" id="UP000324897">
    <property type="component" value="Chromosome 1"/>
</dbReference>
<evidence type="ECO:0000313" key="2">
    <source>
        <dbReference type="Proteomes" id="UP000324897"/>
    </source>
</evidence>
<dbReference type="AlphaFoldDB" id="A0A5J9VBK3"/>
<protein>
    <submittedName>
        <fullName evidence="1">Uncharacterized protein</fullName>
    </submittedName>
</protein>
<feature type="non-terminal residue" evidence="1">
    <location>
        <position position="1"/>
    </location>
</feature>
<evidence type="ECO:0000313" key="1">
    <source>
        <dbReference type="EMBL" id="TVU33336.1"/>
    </source>
</evidence>
<organism evidence="1 2">
    <name type="scientific">Eragrostis curvula</name>
    <name type="common">weeping love grass</name>
    <dbReference type="NCBI Taxonomy" id="38414"/>
    <lineage>
        <taxon>Eukaryota</taxon>
        <taxon>Viridiplantae</taxon>
        <taxon>Streptophyta</taxon>
        <taxon>Embryophyta</taxon>
        <taxon>Tracheophyta</taxon>
        <taxon>Spermatophyta</taxon>
        <taxon>Magnoliopsida</taxon>
        <taxon>Liliopsida</taxon>
        <taxon>Poales</taxon>
        <taxon>Poaceae</taxon>
        <taxon>PACMAD clade</taxon>
        <taxon>Chloridoideae</taxon>
        <taxon>Eragrostideae</taxon>
        <taxon>Eragrostidinae</taxon>
        <taxon>Eragrostis</taxon>
    </lineage>
</organism>
<sequence length="71" mass="8151">MRYRVTSSRLLPSLLDQAITDQTIITIVILSIIAVVEQANHDRRLDQAIVQVKVNLTYMPIFHMVSFTPRV</sequence>
<accession>A0A5J9VBK3</accession>
<reference evidence="1 2" key="1">
    <citation type="journal article" date="2019" name="Sci. Rep.">
        <title>A high-quality genome of Eragrostis curvula grass provides insights into Poaceae evolution and supports new strategies to enhance forage quality.</title>
        <authorList>
            <person name="Carballo J."/>
            <person name="Santos B.A.C.M."/>
            <person name="Zappacosta D."/>
            <person name="Garbus I."/>
            <person name="Selva J.P."/>
            <person name="Gallo C.A."/>
            <person name="Diaz A."/>
            <person name="Albertini E."/>
            <person name="Caccamo M."/>
            <person name="Echenique V."/>
        </authorList>
    </citation>
    <scope>NUCLEOTIDE SEQUENCE [LARGE SCALE GENOMIC DNA]</scope>
    <source>
        <strain evidence="2">cv. Victoria</strain>
        <tissue evidence="1">Leaf</tissue>
    </source>
</reference>
<proteinExistence type="predicted"/>
<gene>
    <name evidence="1" type="ORF">EJB05_25147</name>
</gene>
<dbReference type="EMBL" id="RWGY01000011">
    <property type="protein sequence ID" value="TVU33336.1"/>
    <property type="molecule type" value="Genomic_DNA"/>
</dbReference>
<name>A0A5J9VBK3_9POAL</name>
<keyword evidence="2" id="KW-1185">Reference proteome</keyword>
<dbReference type="Gramene" id="TVU33336">
    <property type="protein sequence ID" value="TVU33336"/>
    <property type="gene ID" value="EJB05_25147"/>
</dbReference>